<evidence type="ECO:0000313" key="3">
    <source>
        <dbReference type="EMBL" id="SVC52381.1"/>
    </source>
</evidence>
<feature type="non-terminal residue" evidence="3">
    <location>
        <position position="63"/>
    </location>
</feature>
<evidence type="ECO:0008006" key="4">
    <source>
        <dbReference type="Google" id="ProtNLM"/>
    </source>
</evidence>
<dbReference type="EMBL" id="UINC01095920">
    <property type="protein sequence ID" value="SVC52381.1"/>
    <property type="molecule type" value="Genomic_DNA"/>
</dbReference>
<proteinExistence type="inferred from homology"/>
<sequence>VILDEPTNGLDPTQIFEMRSLIKNLAKHSTILISTHILQEVQAICERVLILRAGRLELDSRIE</sequence>
<dbReference type="InterPro" id="IPR027417">
    <property type="entry name" value="P-loop_NTPase"/>
</dbReference>
<gene>
    <name evidence="3" type="ORF">METZ01_LOCUS305235</name>
</gene>
<feature type="non-terminal residue" evidence="3">
    <location>
        <position position="1"/>
    </location>
</feature>
<name>A0A382MYJ8_9ZZZZ</name>
<comment type="similarity">
    <text evidence="1">Belongs to the ABC transporter superfamily.</text>
</comment>
<dbReference type="AlphaFoldDB" id="A0A382MYJ8"/>
<dbReference type="PANTHER" id="PTHR43335">
    <property type="entry name" value="ABC TRANSPORTER, ATP-BINDING PROTEIN"/>
    <property type="match status" value="1"/>
</dbReference>
<keyword evidence="2" id="KW-0813">Transport</keyword>
<accession>A0A382MYJ8</accession>
<protein>
    <recommendedName>
        <fullName evidence="4">ATPase AAA-type core domain-containing protein</fullName>
    </recommendedName>
</protein>
<reference evidence="3" key="1">
    <citation type="submission" date="2018-05" db="EMBL/GenBank/DDBJ databases">
        <authorList>
            <person name="Lanie J.A."/>
            <person name="Ng W.-L."/>
            <person name="Kazmierczak K.M."/>
            <person name="Andrzejewski T.M."/>
            <person name="Davidsen T.M."/>
            <person name="Wayne K.J."/>
            <person name="Tettelin H."/>
            <person name="Glass J.I."/>
            <person name="Rusch D."/>
            <person name="Podicherti R."/>
            <person name="Tsui H.-C.T."/>
            <person name="Winkler M.E."/>
        </authorList>
    </citation>
    <scope>NUCLEOTIDE SEQUENCE</scope>
</reference>
<dbReference type="Gene3D" id="3.40.50.300">
    <property type="entry name" value="P-loop containing nucleotide triphosphate hydrolases"/>
    <property type="match status" value="1"/>
</dbReference>
<organism evidence="3">
    <name type="scientific">marine metagenome</name>
    <dbReference type="NCBI Taxonomy" id="408172"/>
    <lineage>
        <taxon>unclassified sequences</taxon>
        <taxon>metagenomes</taxon>
        <taxon>ecological metagenomes</taxon>
    </lineage>
</organism>
<evidence type="ECO:0000256" key="2">
    <source>
        <dbReference type="ARBA" id="ARBA00022448"/>
    </source>
</evidence>
<evidence type="ECO:0000256" key="1">
    <source>
        <dbReference type="ARBA" id="ARBA00005417"/>
    </source>
</evidence>
<dbReference type="SUPFAM" id="SSF52540">
    <property type="entry name" value="P-loop containing nucleoside triphosphate hydrolases"/>
    <property type="match status" value="1"/>
</dbReference>
<dbReference type="PANTHER" id="PTHR43335:SF4">
    <property type="entry name" value="ABC TRANSPORTER, ATP-BINDING PROTEIN"/>
    <property type="match status" value="1"/>
</dbReference>